<feature type="non-terminal residue" evidence="1">
    <location>
        <position position="87"/>
    </location>
</feature>
<reference evidence="1" key="1">
    <citation type="submission" date="2021-06" db="EMBL/GenBank/DDBJ databases">
        <authorList>
            <person name="Kallberg Y."/>
            <person name="Tangrot J."/>
            <person name="Rosling A."/>
        </authorList>
    </citation>
    <scope>NUCLEOTIDE SEQUENCE</scope>
    <source>
        <strain evidence="1">AU212A</strain>
    </source>
</reference>
<keyword evidence="2" id="KW-1185">Reference proteome</keyword>
<gene>
    <name evidence="1" type="ORF">SCALOS_LOCUS9258</name>
</gene>
<evidence type="ECO:0000313" key="2">
    <source>
        <dbReference type="Proteomes" id="UP000789860"/>
    </source>
</evidence>
<name>A0ACA9NP68_9GLOM</name>
<dbReference type="Proteomes" id="UP000789860">
    <property type="component" value="Unassembled WGS sequence"/>
</dbReference>
<proteinExistence type="predicted"/>
<comment type="caution">
    <text evidence="1">The sequence shown here is derived from an EMBL/GenBank/DDBJ whole genome shotgun (WGS) entry which is preliminary data.</text>
</comment>
<accession>A0ACA9NP68</accession>
<feature type="non-terminal residue" evidence="1">
    <location>
        <position position="1"/>
    </location>
</feature>
<sequence length="87" mass="10097">AYEKIKVAKAKIIEFESLFNLAMDVSIRHDLFVQIQENKDVINECSKKIDILKRCANNQAQMDCPRRLSMLAQNSDLLKNIHNCVEF</sequence>
<organism evidence="1 2">
    <name type="scientific">Scutellospora calospora</name>
    <dbReference type="NCBI Taxonomy" id="85575"/>
    <lineage>
        <taxon>Eukaryota</taxon>
        <taxon>Fungi</taxon>
        <taxon>Fungi incertae sedis</taxon>
        <taxon>Mucoromycota</taxon>
        <taxon>Glomeromycotina</taxon>
        <taxon>Glomeromycetes</taxon>
        <taxon>Diversisporales</taxon>
        <taxon>Gigasporaceae</taxon>
        <taxon>Scutellospora</taxon>
    </lineage>
</organism>
<protein>
    <submittedName>
        <fullName evidence="1">11858_t:CDS:1</fullName>
    </submittedName>
</protein>
<dbReference type="EMBL" id="CAJVPM010027847">
    <property type="protein sequence ID" value="CAG8667630.1"/>
    <property type="molecule type" value="Genomic_DNA"/>
</dbReference>
<evidence type="ECO:0000313" key="1">
    <source>
        <dbReference type="EMBL" id="CAG8667630.1"/>
    </source>
</evidence>